<name>A0A6G1KEF4_9PLEO</name>
<evidence type="ECO:0000313" key="1">
    <source>
        <dbReference type="EMBL" id="KAF2710737.1"/>
    </source>
</evidence>
<keyword evidence="2" id="KW-1185">Reference proteome</keyword>
<dbReference type="AlphaFoldDB" id="A0A6G1KEF4"/>
<reference evidence="1" key="1">
    <citation type="journal article" date="2020" name="Stud. Mycol.">
        <title>101 Dothideomycetes genomes: a test case for predicting lifestyles and emergence of pathogens.</title>
        <authorList>
            <person name="Haridas S."/>
            <person name="Albert R."/>
            <person name="Binder M."/>
            <person name="Bloem J."/>
            <person name="Labutti K."/>
            <person name="Salamov A."/>
            <person name="Andreopoulos B."/>
            <person name="Baker S."/>
            <person name="Barry K."/>
            <person name="Bills G."/>
            <person name="Bluhm B."/>
            <person name="Cannon C."/>
            <person name="Castanera R."/>
            <person name="Culley D."/>
            <person name="Daum C."/>
            <person name="Ezra D."/>
            <person name="Gonzalez J."/>
            <person name="Henrissat B."/>
            <person name="Kuo A."/>
            <person name="Liang C."/>
            <person name="Lipzen A."/>
            <person name="Lutzoni F."/>
            <person name="Magnuson J."/>
            <person name="Mondo S."/>
            <person name="Nolan M."/>
            <person name="Ohm R."/>
            <person name="Pangilinan J."/>
            <person name="Park H.-J."/>
            <person name="Ramirez L."/>
            <person name="Alfaro M."/>
            <person name="Sun H."/>
            <person name="Tritt A."/>
            <person name="Yoshinaga Y."/>
            <person name="Zwiers L.-H."/>
            <person name="Turgeon B."/>
            <person name="Goodwin S."/>
            <person name="Spatafora J."/>
            <person name="Crous P."/>
            <person name="Grigoriev I."/>
        </authorList>
    </citation>
    <scope>NUCLEOTIDE SEQUENCE</scope>
    <source>
        <strain evidence="1">CBS 279.74</strain>
    </source>
</reference>
<dbReference type="Proteomes" id="UP000799428">
    <property type="component" value="Unassembled WGS sequence"/>
</dbReference>
<gene>
    <name evidence="1" type="ORF">K504DRAFT_465793</name>
</gene>
<accession>A0A6G1KEF4</accession>
<protein>
    <submittedName>
        <fullName evidence="1">Uncharacterized protein</fullName>
    </submittedName>
</protein>
<dbReference type="EMBL" id="MU005768">
    <property type="protein sequence ID" value="KAF2710737.1"/>
    <property type="molecule type" value="Genomic_DNA"/>
</dbReference>
<evidence type="ECO:0000313" key="2">
    <source>
        <dbReference type="Proteomes" id="UP000799428"/>
    </source>
</evidence>
<organism evidence="1 2">
    <name type="scientific">Pleomassaria siparia CBS 279.74</name>
    <dbReference type="NCBI Taxonomy" id="1314801"/>
    <lineage>
        <taxon>Eukaryota</taxon>
        <taxon>Fungi</taxon>
        <taxon>Dikarya</taxon>
        <taxon>Ascomycota</taxon>
        <taxon>Pezizomycotina</taxon>
        <taxon>Dothideomycetes</taxon>
        <taxon>Pleosporomycetidae</taxon>
        <taxon>Pleosporales</taxon>
        <taxon>Pleomassariaceae</taxon>
        <taxon>Pleomassaria</taxon>
    </lineage>
</organism>
<proteinExistence type="predicted"/>
<sequence>MIPMTPNTIAEELSGVAVAGVGVGVGVGYCPGSKAMRWTNFIGFHMVKVTNMEV</sequence>